<dbReference type="RefSeq" id="WP_212689136.1">
    <property type="nucleotide sequence ID" value="NZ_JAGSPN010000015.1"/>
</dbReference>
<keyword evidence="1" id="KW-0808">Transferase</keyword>
<proteinExistence type="predicted"/>
<dbReference type="PANTHER" id="PTHR43877:SF2">
    <property type="entry name" value="AMINOALKYLPHOSPHONATE N-ACETYLTRANSFERASE-RELATED"/>
    <property type="match status" value="1"/>
</dbReference>
<reference evidence="4" key="1">
    <citation type="submission" date="2021-04" db="EMBL/GenBank/DDBJ databases">
        <title>novel species isolated from subtropical streams in China.</title>
        <authorList>
            <person name="Lu H."/>
        </authorList>
    </citation>
    <scope>NUCLEOTIDE SEQUENCE</scope>
    <source>
        <strain evidence="4">LFS511W</strain>
    </source>
</reference>
<dbReference type="Pfam" id="PF00583">
    <property type="entry name" value="Acetyltransf_1"/>
    <property type="match status" value="1"/>
</dbReference>
<dbReference type="SUPFAM" id="SSF55729">
    <property type="entry name" value="Acyl-CoA N-acyltransferases (Nat)"/>
    <property type="match status" value="1"/>
</dbReference>
<evidence type="ECO:0000256" key="2">
    <source>
        <dbReference type="ARBA" id="ARBA00023315"/>
    </source>
</evidence>
<sequence>MDQLVFSEMTEASALSRVFPVLQQLRPALTSLEQLEAYWQRVRPAGYRLLTVEKAGEVVAVASFRIQENLVHGRYLYLEDLVCDATVRRQGIGEAIMQQCRVIAETSGCAKIVLDTGLNNPLAHRFYYRQGLLASSLRFQQVLA</sequence>
<dbReference type="EMBL" id="JAGSPN010000015">
    <property type="protein sequence ID" value="MBR7783865.1"/>
    <property type="molecule type" value="Genomic_DNA"/>
</dbReference>
<comment type="caution">
    <text evidence="4">The sequence shown here is derived from an EMBL/GenBank/DDBJ whole genome shotgun (WGS) entry which is preliminary data.</text>
</comment>
<evidence type="ECO:0000259" key="3">
    <source>
        <dbReference type="PROSITE" id="PS51186"/>
    </source>
</evidence>
<dbReference type="Gene3D" id="3.40.630.30">
    <property type="match status" value="1"/>
</dbReference>
<dbReference type="CDD" id="cd04301">
    <property type="entry name" value="NAT_SF"/>
    <property type="match status" value="1"/>
</dbReference>
<dbReference type="AlphaFoldDB" id="A0A941I8L0"/>
<evidence type="ECO:0000313" key="4">
    <source>
        <dbReference type="EMBL" id="MBR7783865.1"/>
    </source>
</evidence>
<evidence type="ECO:0000256" key="1">
    <source>
        <dbReference type="ARBA" id="ARBA00022679"/>
    </source>
</evidence>
<dbReference type="PROSITE" id="PS51186">
    <property type="entry name" value="GNAT"/>
    <property type="match status" value="1"/>
</dbReference>
<keyword evidence="2" id="KW-0012">Acyltransferase</keyword>
<feature type="domain" description="N-acetyltransferase" evidence="3">
    <location>
        <begin position="4"/>
        <end position="144"/>
    </location>
</feature>
<organism evidence="4 5">
    <name type="scientific">Undibacterium luofuense</name>
    <dbReference type="NCBI Taxonomy" id="2828733"/>
    <lineage>
        <taxon>Bacteria</taxon>
        <taxon>Pseudomonadati</taxon>
        <taxon>Pseudomonadota</taxon>
        <taxon>Betaproteobacteria</taxon>
        <taxon>Burkholderiales</taxon>
        <taxon>Oxalobacteraceae</taxon>
        <taxon>Undibacterium</taxon>
    </lineage>
</organism>
<dbReference type="InterPro" id="IPR000182">
    <property type="entry name" value="GNAT_dom"/>
</dbReference>
<keyword evidence="5" id="KW-1185">Reference proteome</keyword>
<protein>
    <submittedName>
        <fullName evidence="4">GNAT family N-acetyltransferase</fullName>
    </submittedName>
</protein>
<evidence type="ECO:0000313" key="5">
    <source>
        <dbReference type="Proteomes" id="UP000680067"/>
    </source>
</evidence>
<accession>A0A941I8L0</accession>
<dbReference type="GO" id="GO:0016747">
    <property type="term" value="F:acyltransferase activity, transferring groups other than amino-acyl groups"/>
    <property type="evidence" value="ECO:0007669"/>
    <property type="project" value="InterPro"/>
</dbReference>
<name>A0A941I8L0_9BURK</name>
<dbReference type="PANTHER" id="PTHR43877">
    <property type="entry name" value="AMINOALKYLPHOSPHONATE N-ACETYLTRANSFERASE-RELATED-RELATED"/>
    <property type="match status" value="1"/>
</dbReference>
<dbReference type="InterPro" id="IPR050832">
    <property type="entry name" value="Bact_Acetyltransf"/>
</dbReference>
<gene>
    <name evidence="4" type="ORF">KDM89_17090</name>
</gene>
<dbReference type="Proteomes" id="UP000680067">
    <property type="component" value="Unassembled WGS sequence"/>
</dbReference>
<dbReference type="InterPro" id="IPR016181">
    <property type="entry name" value="Acyl_CoA_acyltransferase"/>
</dbReference>